<accession>A0AAV6J6T4</accession>
<evidence type="ECO:0000313" key="1">
    <source>
        <dbReference type="EMBL" id="KAG5536020.1"/>
    </source>
</evidence>
<dbReference type="AlphaFoldDB" id="A0AAV6J6T4"/>
<organism evidence="1 2">
    <name type="scientific">Rhododendron griersonianum</name>
    <dbReference type="NCBI Taxonomy" id="479676"/>
    <lineage>
        <taxon>Eukaryota</taxon>
        <taxon>Viridiplantae</taxon>
        <taxon>Streptophyta</taxon>
        <taxon>Embryophyta</taxon>
        <taxon>Tracheophyta</taxon>
        <taxon>Spermatophyta</taxon>
        <taxon>Magnoliopsida</taxon>
        <taxon>eudicotyledons</taxon>
        <taxon>Gunneridae</taxon>
        <taxon>Pentapetalae</taxon>
        <taxon>asterids</taxon>
        <taxon>Ericales</taxon>
        <taxon>Ericaceae</taxon>
        <taxon>Ericoideae</taxon>
        <taxon>Rhodoreae</taxon>
        <taxon>Rhododendron</taxon>
    </lineage>
</organism>
<proteinExistence type="predicted"/>
<comment type="caution">
    <text evidence="1">The sequence shown here is derived from an EMBL/GenBank/DDBJ whole genome shotgun (WGS) entry which is preliminary data.</text>
</comment>
<gene>
    <name evidence="1" type="ORF">RHGRI_023720</name>
</gene>
<dbReference type="EMBL" id="JACTNZ010000008">
    <property type="protein sequence ID" value="KAG5536020.1"/>
    <property type="molecule type" value="Genomic_DNA"/>
</dbReference>
<name>A0AAV6J6T4_9ERIC</name>
<reference evidence="1" key="1">
    <citation type="submission" date="2020-08" db="EMBL/GenBank/DDBJ databases">
        <title>Plant Genome Project.</title>
        <authorList>
            <person name="Zhang R.-G."/>
        </authorList>
    </citation>
    <scope>NUCLEOTIDE SEQUENCE</scope>
    <source>
        <strain evidence="1">WSP0</strain>
        <tissue evidence="1">Leaf</tissue>
    </source>
</reference>
<sequence length="70" mass="8319">MSFTQVFTNRFEGFFHNQLIHNITFRMNNFEWNIPRQNGQFQPIGMVVLENTLRLEESDVVFVAVRDPSN</sequence>
<dbReference type="Proteomes" id="UP000823749">
    <property type="component" value="Chromosome 8"/>
</dbReference>
<protein>
    <submittedName>
        <fullName evidence="1">Uncharacterized protein</fullName>
    </submittedName>
</protein>
<evidence type="ECO:0000313" key="2">
    <source>
        <dbReference type="Proteomes" id="UP000823749"/>
    </source>
</evidence>
<keyword evidence="2" id="KW-1185">Reference proteome</keyword>